<accession>A0ABZ2GX51</accession>
<keyword evidence="1" id="KW-0472">Membrane</keyword>
<dbReference type="Proteomes" id="UP001360424">
    <property type="component" value="Chromosome"/>
</dbReference>
<evidence type="ECO:0008006" key="4">
    <source>
        <dbReference type="Google" id="ProtNLM"/>
    </source>
</evidence>
<evidence type="ECO:0000256" key="1">
    <source>
        <dbReference type="SAM" id="Phobius"/>
    </source>
</evidence>
<gene>
    <name evidence="2" type="ORF">RQL38_02595</name>
</gene>
<sequence>MNKIYKEIIIIGISLGVIGLTLQIIYNFIPSIIWAFIIGVSTYPIYIYWRKLFGCFYVLSAFVFTIFFIILFLFPLIYLLVLLLKELQVFITYLQKLNYAEIYIPVYLKNIPIIGNDLVSYWNNYFNSPNYIKNLLYDINLLFLLASSYIKTIGMDLFHRGIQFVFTVLILFFFIVILMNGLIKLIALENFV</sequence>
<proteinExistence type="predicted"/>
<feature type="transmembrane region" description="Helical" evidence="1">
    <location>
        <begin position="32"/>
        <end position="49"/>
    </location>
</feature>
<reference evidence="2" key="1">
    <citation type="submission" date="2023-09" db="EMBL/GenBank/DDBJ databases">
        <title>Genomes of two closely related lineages of the louse Polyplax serrata with different host specificities.</title>
        <authorList>
            <person name="Martinu J."/>
            <person name="Tarabai H."/>
            <person name="Stefka J."/>
            <person name="Hypsa V."/>
        </authorList>
    </citation>
    <scope>NUCLEOTIDE SEQUENCE [LARGE SCALE GENOMIC DNA]</scope>
    <source>
        <strain evidence="2">HR10_N</strain>
    </source>
</reference>
<feature type="transmembrane region" description="Helical" evidence="1">
    <location>
        <begin position="7"/>
        <end position="26"/>
    </location>
</feature>
<evidence type="ECO:0000313" key="2">
    <source>
        <dbReference type="EMBL" id="WWR12017.1"/>
    </source>
</evidence>
<name>A0ABZ2GX51_9GAMM</name>
<keyword evidence="3" id="KW-1185">Reference proteome</keyword>
<dbReference type="RefSeq" id="WP_338521565.1">
    <property type="nucleotide sequence ID" value="NZ_CP135136.1"/>
</dbReference>
<evidence type="ECO:0000313" key="3">
    <source>
        <dbReference type="Proteomes" id="UP001360424"/>
    </source>
</evidence>
<feature type="transmembrane region" description="Helical" evidence="1">
    <location>
        <begin position="162"/>
        <end position="183"/>
    </location>
</feature>
<organism evidence="2 3">
    <name type="scientific">Candidatus Legionella polyplacis</name>
    <dbReference type="NCBI Taxonomy" id="2005262"/>
    <lineage>
        <taxon>Bacteria</taxon>
        <taxon>Pseudomonadati</taxon>
        <taxon>Pseudomonadota</taxon>
        <taxon>Gammaproteobacteria</taxon>
        <taxon>Legionellales</taxon>
        <taxon>Legionellaceae</taxon>
        <taxon>Legionella</taxon>
    </lineage>
</organism>
<keyword evidence="1" id="KW-0812">Transmembrane</keyword>
<dbReference type="EMBL" id="CP135136">
    <property type="protein sequence ID" value="WWR12017.1"/>
    <property type="molecule type" value="Genomic_DNA"/>
</dbReference>
<keyword evidence="1" id="KW-1133">Transmembrane helix</keyword>
<protein>
    <recommendedName>
        <fullName evidence="4">AI-2E family transporter</fullName>
    </recommendedName>
</protein>
<feature type="transmembrane region" description="Helical" evidence="1">
    <location>
        <begin position="56"/>
        <end position="84"/>
    </location>
</feature>